<accession>A0ABT6N1R7</accession>
<proteinExistence type="predicted"/>
<evidence type="ECO:0008006" key="4">
    <source>
        <dbReference type="Google" id="ProtNLM"/>
    </source>
</evidence>
<gene>
    <name evidence="2" type="ORF">QGN17_10700</name>
</gene>
<evidence type="ECO:0000313" key="3">
    <source>
        <dbReference type="Proteomes" id="UP001160625"/>
    </source>
</evidence>
<comment type="caution">
    <text evidence="2">The sequence shown here is derived from an EMBL/GenBank/DDBJ whole genome shotgun (WGS) entry which is preliminary data.</text>
</comment>
<evidence type="ECO:0000256" key="1">
    <source>
        <dbReference type="SAM" id="Phobius"/>
    </source>
</evidence>
<dbReference type="RefSeq" id="WP_281044461.1">
    <property type="nucleotide sequence ID" value="NZ_JARYGZ010000001.1"/>
</dbReference>
<evidence type="ECO:0000313" key="2">
    <source>
        <dbReference type="EMBL" id="MDH7639200.1"/>
    </source>
</evidence>
<dbReference type="EMBL" id="JARYGZ010000001">
    <property type="protein sequence ID" value="MDH7639200.1"/>
    <property type="molecule type" value="Genomic_DNA"/>
</dbReference>
<reference evidence="2" key="1">
    <citation type="submission" date="2023-04" db="EMBL/GenBank/DDBJ databases">
        <title>Sphingomonas sp. MAHUQ-71 isolated from rice field.</title>
        <authorList>
            <person name="Huq M.A."/>
        </authorList>
    </citation>
    <scope>NUCLEOTIDE SEQUENCE</scope>
    <source>
        <strain evidence="2">MAHUQ-71</strain>
    </source>
</reference>
<feature type="transmembrane region" description="Helical" evidence="1">
    <location>
        <begin position="21"/>
        <end position="45"/>
    </location>
</feature>
<keyword evidence="1" id="KW-0472">Membrane</keyword>
<dbReference type="Proteomes" id="UP001160625">
    <property type="component" value="Unassembled WGS sequence"/>
</dbReference>
<keyword evidence="1" id="KW-0812">Transmembrane</keyword>
<organism evidence="2 3">
    <name type="scientific">Sphingomonas oryzagri</name>
    <dbReference type="NCBI Taxonomy" id="3042314"/>
    <lineage>
        <taxon>Bacteria</taxon>
        <taxon>Pseudomonadati</taxon>
        <taxon>Pseudomonadota</taxon>
        <taxon>Alphaproteobacteria</taxon>
        <taxon>Sphingomonadales</taxon>
        <taxon>Sphingomonadaceae</taxon>
        <taxon>Sphingomonas</taxon>
    </lineage>
</organism>
<sequence length="323" mass="35323">MATSAPTLIAPRETVRRPAMLIYLLSLVAGGALMLIVLAGSLLALKATDHLPPPQFSNSLCVDEKLLAMRHDPPVDPNFLVVGSSVAWRHFNGTAATAQMPALRPYNAGFCGARISETYEITQWLVGRLPSVRHVLLIASPLDFENCSKDDPTQFSIGDTDQYVFGGGSPSRYYARYFDPVTLLANARIVRDARTDVAAMDPLVQDRYGSAPAEPTRSRGLFYGRVQPDPACFAALRAIAQSLEGKNIAFDLAMSPVHPGWERKYGGPRFWVPFDRRIAASLAGTHGRLLHVAYRPATDAWYDAVHVRWSATPALTRAFLAAS</sequence>
<keyword evidence="1" id="KW-1133">Transmembrane helix</keyword>
<protein>
    <recommendedName>
        <fullName evidence="4">SGNH/GDSL hydrolase family protein</fullName>
    </recommendedName>
</protein>
<keyword evidence="3" id="KW-1185">Reference proteome</keyword>
<name>A0ABT6N1R7_9SPHN</name>